<reference evidence="3 4" key="1">
    <citation type="submission" date="2014-02" db="EMBL/GenBank/DDBJ databases">
        <title>Transposable element dynamics among asymbiotic and ectomycorrhizal Amanita fungi.</title>
        <authorList>
            <consortium name="DOE Joint Genome Institute"/>
            <person name="Hess J."/>
            <person name="Skrede I."/>
            <person name="Wolfe B."/>
            <person name="LaButti K."/>
            <person name="Ohm R.A."/>
            <person name="Grigoriev I.V."/>
            <person name="Pringle A."/>
        </authorList>
    </citation>
    <scope>NUCLEOTIDE SEQUENCE [LARGE SCALE GENOMIC DNA]</scope>
    <source>
        <strain evidence="3 4">SKay4041</strain>
    </source>
</reference>
<feature type="region of interest" description="Disordered" evidence="1">
    <location>
        <begin position="67"/>
        <end position="117"/>
    </location>
</feature>
<keyword evidence="4" id="KW-1185">Reference proteome</keyword>
<dbReference type="STRING" id="703135.A0A2A9NRK1"/>
<dbReference type="PROSITE" id="PS50858">
    <property type="entry name" value="BSD"/>
    <property type="match status" value="1"/>
</dbReference>
<dbReference type="Gene3D" id="1.10.3970.10">
    <property type="entry name" value="BSD domain"/>
    <property type="match status" value="1"/>
</dbReference>
<feature type="compositionally biased region" description="Polar residues" evidence="1">
    <location>
        <begin position="406"/>
        <end position="416"/>
    </location>
</feature>
<gene>
    <name evidence="3" type="ORF">AMATHDRAFT_75281</name>
</gene>
<evidence type="ECO:0000259" key="2">
    <source>
        <dbReference type="PROSITE" id="PS50858"/>
    </source>
</evidence>
<feature type="compositionally biased region" description="Acidic residues" evidence="1">
    <location>
        <begin position="444"/>
        <end position="455"/>
    </location>
</feature>
<dbReference type="InterPro" id="IPR035925">
    <property type="entry name" value="BSD_dom_sf"/>
</dbReference>
<dbReference type="PANTHER" id="PTHR16019:SF5">
    <property type="entry name" value="BSD DOMAIN-CONTAINING PROTEIN 1"/>
    <property type="match status" value="1"/>
</dbReference>
<dbReference type="SUPFAM" id="SSF140383">
    <property type="entry name" value="BSD domain-like"/>
    <property type="match status" value="1"/>
</dbReference>
<feature type="compositionally biased region" description="Polar residues" evidence="1">
    <location>
        <begin position="11"/>
        <end position="26"/>
    </location>
</feature>
<evidence type="ECO:0000256" key="1">
    <source>
        <dbReference type="SAM" id="MobiDB-lite"/>
    </source>
</evidence>
<dbReference type="GO" id="GO:0005737">
    <property type="term" value="C:cytoplasm"/>
    <property type="evidence" value="ECO:0007669"/>
    <property type="project" value="TreeGrafter"/>
</dbReference>
<proteinExistence type="predicted"/>
<feature type="compositionally biased region" description="Acidic residues" evidence="1">
    <location>
        <begin position="376"/>
        <end position="389"/>
    </location>
</feature>
<dbReference type="AlphaFoldDB" id="A0A2A9NRK1"/>
<feature type="compositionally biased region" description="Low complexity" evidence="1">
    <location>
        <begin position="101"/>
        <end position="114"/>
    </location>
</feature>
<accession>A0A2A9NRK1</accession>
<dbReference type="OrthoDB" id="73788at2759"/>
<dbReference type="InterPro" id="IPR051494">
    <property type="entry name" value="BSD_domain-containing"/>
</dbReference>
<dbReference type="Proteomes" id="UP000242287">
    <property type="component" value="Unassembled WGS sequence"/>
</dbReference>
<feature type="domain" description="BSD" evidence="2">
    <location>
        <begin position="329"/>
        <end position="360"/>
    </location>
</feature>
<dbReference type="EMBL" id="KZ301995">
    <property type="protein sequence ID" value="PFH50887.1"/>
    <property type="molecule type" value="Genomic_DNA"/>
</dbReference>
<organism evidence="3 4">
    <name type="scientific">Amanita thiersii Skay4041</name>
    <dbReference type="NCBI Taxonomy" id="703135"/>
    <lineage>
        <taxon>Eukaryota</taxon>
        <taxon>Fungi</taxon>
        <taxon>Dikarya</taxon>
        <taxon>Basidiomycota</taxon>
        <taxon>Agaricomycotina</taxon>
        <taxon>Agaricomycetes</taxon>
        <taxon>Agaricomycetidae</taxon>
        <taxon>Agaricales</taxon>
        <taxon>Pluteineae</taxon>
        <taxon>Amanitaceae</taxon>
        <taxon>Amanita</taxon>
    </lineage>
</organism>
<feature type="region of interest" description="Disordered" evidence="1">
    <location>
        <begin position="1"/>
        <end position="27"/>
    </location>
</feature>
<feature type="compositionally biased region" description="Polar residues" evidence="1">
    <location>
        <begin position="428"/>
        <end position="437"/>
    </location>
</feature>
<feature type="region of interest" description="Disordered" evidence="1">
    <location>
        <begin position="376"/>
        <end position="455"/>
    </location>
</feature>
<dbReference type="Pfam" id="PF03909">
    <property type="entry name" value="BSD"/>
    <property type="match status" value="1"/>
</dbReference>
<protein>
    <recommendedName>
        <fullName evidence="2">BSD domain-containing protein</fullName>
    </recommendedName>
</protein>
<evidence type="ECO:0000313" key="4">
    <source>
        <dbReference type="Proteomes" id="UP000242287"/>
    </source>
</evidence>
<dbReference type="PANTHER" id="PTHR16019">
    <property type="entry name" value="SYNAPSE-ASSOCIATED PROTEIN"/>
    <property type="match status" value="1"/>
</dbReference>
<evidence type="ECO:0000313" key="3">
    <source>
        <dbReference type="EMBL" id="PFH50887.1"/>
    </source>
</evidence>
<feature type="compositionally biased region" description="Polar residues" evidence="1">
    <location>
        <begin position="67"/>
        <end position="84"/>
    </location>
</feature>
<name>A0A2A9NRK1_9AGAR</name>
<dbReference type="InterPro" id="IPR005607">
    <property type="entry name" value="BSD_dom"/>
</dbReference>
<sequence>MNFFDTYDLGSASTTPTNQPQQSLNEEVSDVMGQIGRFWGSFRKQSQTALEIARRDIGGVVNQAQRELSRLSTSDTSDAQSQGEHSPDDSEATSTTPTNHEASSSSTPALESSENTQTLFSRLQSALPPNIVSTVRDHLPDSLKQASGNIDIGQMRTNLLSELQRVQGITRAQAEEYVHKSEALLKEAVREAGEVLKDAVKVVPPEEVEEGSRSQEGAIWDGTDMWMLPASVSDTNLVDGTAKGKASEGGTRQQVKETHQAVSTRAEALLRRLKHDPDIVRYELESDANMKEHFSKWLEERVNTQEGGIEGTEWMKKRGALLEDAADGPRLQKTYETVVPSEMNEVTFWQRFFFRAHQIAQEEEKRKALIEATTANEEDFNWEDDDEEPASAHLNEPSQGAPAARTAQQGLTGTRSSSREGSEASYDVVSSGQTSTLDAKESKVEEEEEEDSDWE</sequence>
<dbReference type="SMART" id="SM00751">
    <property type="entry name" value="BSD"/>
    <property type="match status" value="1"/>
</dbReference>